<dbReference type="eggNOG" id="KOG4249">
    <property type="taxonomic scope" value="Eukaryota"/>
</dbReference>
<dbReference type="Pfam" id="PF04884">
    <property type="entry name" value="UVB_sens_prot"/>
    <property type="match status" value="2"/>
</dbReference>
<feature type="domain" description="Protein root UVB sensitive/RUS" evidence="6">
    <location>
        <begin position="176"/>
        <end position="362"/>
    </location>
</feature>
<dbReference type="OrthoDB" id="364779at2759"/>
<organism evidence="9">
    <name type="scientific">Leptosphaeria maculans (strain JN3 / isolate v23.1.3 / race Av1-4-5-6-7-8)</name>
    <name type="common">Blackleg fungus</name>
    <name type="synonym">Phoma lingam</name>
    <dbReference type="NCBI Taxonomy" id="985895"/>
    <lineage>
        <taxon>Eukaryota</taxon>
        <taxon>Fungi</taxon>
        <taxon>Dikarya</taxon>
        <taxon>Ascomycota</taxon>
        <taxon>Pezizomycotina</taxon>
        <taxon>Dothideomycetes</taxon>
        <taxon>Pleosporomycetidae</taxon>
        <taxon>Pleosporales</taxon>
        <taxon>Pleosporineae</taxon>
        <taxon>Leptosphaeriaceae</taxon>
        <taxon>Plenodomus</taxon>
        <taxon>Plenodomus lingam/Leptosphaeria maculans species complex</taxon>
    </lineage>
</organism>
<feature type="domain" description="Root UVB sensitive protein C-terminal" evidence="7">
    <location>
        <begin position="397"/>
        <end position="528"/>
    </location>
</feature>
<comment type="subcellular location">
    <subcellularLocation>
        <location evidence="1">Membrane</location>
    </subcellularLocation>
</comment>
<evidence type="ECO:0008006" key="10">
    <source>
        <dbReference type="Google" id="ProtNLM"/>
    </source>
</evidence>
<evidence type="ECO:0000313" key="8">
    <source>
        <dbReference type="EMBL" id="CBX92145.1"/>
    </source>
</evidence>
<name>E5R4M2_LEPMJ</name>
<dbReference type="InParanoid" id="E5R4M2"/>
<dbReference type="VEuPathDB" id="FungiDB:LEMA_P048510.1"/>
<dbReference type="Pfam" id="PF24160">
    <property type="entry name" value="UVB_sens_C"/>
    <property type="match status" value="1"/>
</dbReference>
<evidence type="ECO:0000256" key="5">
    <source>
        <dbReference type="ARBA" id="ARBA00023136"/>
    </source>
</evidence>
<keyword evidence="5" id="KW-0472">Membrane</keyword>
<dbReference type="PANTHER" id="PTHR12770:SF31">
    <property type="entry name" value="RUS FAMILY MEMBER 1"/>
    <property type="match status" value="1"/>
</dbReference>
<keyword evidence="4" id="KW-1133">Transmembrane helix</keyword>
<protein>
    <recommendedName>
        <fullName evidence="10">DUF647 domain-containing protein</fullName>
    </recommendedName>
</protein>
<evidence type="ECO:0000256" key="4">
    <source>
        <dbReference type="ARBA" id="ARBA00022989"/>
    </source>
</evidence>
<dbReference type="AlphaFoldDB" id="E5R4M2"/>
<evidence type="ECO:0000259" key="7">
    <source>
        <dbReference type="Pfam" id="PF24160"/>
    </source>
</evidence>
<comment type="similarity">
    <text evidence="2">Belongs to the RUS1 family.</text>
</comment>
<gene>
    <name evidence="8" type="ORF">LEMA_P048510.1</name>
</gene>
<keyword evidence="9" id="KW-1185">Reference proteome</keyword>
<feature type="domain" description="Protein root UVB sensitive/RUS" evidence="6">
    <location>
        <begin position="45"/>
        <end position="98"/>
    </location>
</feature>
<dbReference type="Proteomes" id="UP000002668">
    <property type="component" value="Genome"/>
</dbReference>
<evidence type="ECO:0000256" key="2">
    <source>
        <dbReference type="ARBA" id="ARBA00007558"/>
    </source>
</evidence>
<evidence type="ECO:0000256" key="3">
    <source>
        <dbReference type="ARBA" id="ARBA00022692"/>
    </source>
</evidence>
<evidence type="ECO:0000259" key="6">
    <source>
        <dbReference type="Pfam" id="PF04884"/>
    </source>
</evidence>
<reference evidence="9" key="1">
    <citation type="journal article" date="2011" name="Nat. Commun.">
        <title>Effector diversification within compartments of the Leptosphaeria maculans genome affected by Repeat-Induced Point mutations.</title>
        <authorList>
            <person name="Rouxel T."/>
            <person name="Grandaubert J."/>
            <person name="Hane J.K."/>
            <person name="Hoede C."/>
            <person name="van de Wouw A.P."/>
            <person name="Couloux A."/>
            <person name="Dominguez V."/>
            <person name="Anthouard V."/>
            <person name="Bally P."/>
            <person name="Bourras S."/>
            <person name="Cozijnsen A.J."/>
            <person name="Ciuffetti L.M."/>
            <person name="Degrave A."/>
            <person name="Dilmaghani A."/>
            <person name="Duret L."/>
            <person name="Fudal I."/>
            <person name="Goodwin S.B."/>
            <person name="Gout L."/>
            <person name="Glaser N."/>
            <person name="Linglin J."/>
            <person name="Kema G.H.J."/>
            <person name="Lapalu N."/>
            <person name="Lawrence C.B."/>
            <person name="May K."/>
            <person name="Meyer M."/>
            <person name="Ollivier B."/>
            <person name="Poulain J."/>
            <person name="Schoch C.L."/>
            <person name="Simon A."/>
            <person name="Spatafora J.W."/>
            <person name="Stachowiak A."/>
            <person name="Turgeon B.G."/>
            <person name="Tyler B.M."/>
            <person name="Vincent D."/>
            <person name="Weissenbach J."/>
            <person name="Amselem J."/>
            <person name="Quesneville H."/>
            <person name="Oliver R.P."/>
            <person name="Wincker P."/>
            <person name="Balesdent M.-H."/>
            <person name="Howlett B.J."/>
        </authorList>
    </citation>
    <scope>NUCLEOTIDE SEQUENCE [LARGE SCALE GENOMIC DNA]</scope>
    <source>
        <strain evidence="9">JN3 / isolate v23.1.3 / race Av1-4-5-6-7-8</strain>
    </source>
</reference>
<dbReference type="InterPro" id="IPR054549">
    <property type="entry name" value="UVB_sens_RUS_dom"/>
</dbReference>
<dbReference type="EMBL" id="FP929083">
    <property type="protein sequence ID" value="CBX92145.1"/>
    <property type="molecule type" value="Genomic_DNA"/>
</dbReference>
<evidence type="ECO:0000313" key="9">
    <source>
        <dbReference type="Proteomes" id="UP000002668"/>
    </source>
</evidence>
<evidence type="ECO:0000256" key="1">
    <source>
        <dbReference type="ARBA" id="ARBA00004370"/>
    </source>
</evidence>
<sequence length="543" mass="59231">MANAEPGVRYEIEERDEAGNVVATYISDEGGQRVDVIGKQQQPQDAKGYAQRVLDVFLPAGYPHSVTEDYIQYQIYDSLQAFSSSIASMLASRAVLEGKLRFQLFRVHVWIDVVQSRSFSQSICRYGVNSVPASGLWGGLGAARLDRPFRNHVPFLPVAACGKIADEHPCTFINRLAGVGVGDANASPTAALLLSVLQDSMGRTATILFADRLGTAFEPECKMYRFTADILNDTGMVLECLSPAFPKPIRVCVLSCSSVLRSLCGVCAGSAKASLSAHFARKGNLGEVNAKDSSQETVISLLGMLAGSVVVSWISSPMATWSTLIGLLAIHLATNYAAVRAVSMRCLNRQRANILFSRLLEHGQLLSPLEVSRRERVFEHDGVLRWSDDMAIGYCRIGVSLQTLLSHMGLRNARTGSLHLRGAEISELLHVFVDEAYILWPASSAGHFLIVLKEGCTPMDQLKAWAHALLLAKGYSLPGAKSVVDQTSLAGNRLADVRRTLADTRTMFEKYSGAMRDAGWDLNIAALETLGGTRVKMKRHQKR</sequence>
<accession>E5R4M2</accession>
<dbReference type="OMA" id="WISSPMA"/>
<dbReference type="InterPro" id="IPR055412">
    <property type="entry name" value="UVB_sens_C"/>
</dbReference>
<keyword evidence="3" id="KW-0812">Transmembrane</keyword>
<proteinExistence type="inferred from homology"/>
<dbReference type="InterPro" id="IPR006968">
    <property type="entry name" value="RUS_fam"/>
</dbReference>
<dbReference type="PANTHER" id="PTHR12770">
    <property type="entry name" value="RUS1 FAMILY PROTEIN C16ORF58"/>
    <property type="match status" value="1"/>
</dbReference>
<dbReference type="GO" id="GO:0016020">
    <property type="term" value="C:membrane"/>
    <property type="evidence" value="ECO:0007669"/>
    <property type="project" value="UniProtKB-SubCell"/>
</dbReference>
<dbReference type="HOGENOM" id="CLU_015325_5_1_1"/>